<dbReference type="EMBL" id="LFBU01000001">
    <property type="protein sequence ID" value="KMQ75339.1"/>
    <property type="molecule type" value="Genomic_DNA"/>
</dbReference>
<dbReference type="Proteomes" id="UP000036102">
    <property type="component" value="Unassembled WGS sequence"/>
</dbReference>
<protein>
    <recommendedName>
        <fullName evidence="4">DUF3486 family protein</fullName>
    </recommendedName>
</protein>
<evidence type="ECO:0000313" key="2">
    <source>
        <dbReference type="EMBL" id="KMQ75339.1"/>
    </source>
</evidence>
<feature type="region of interest" description="Disordered" evidence="1">
    <location>
        <begin position="147"/>
        <end position="179"/>
    </location>
</feature>
<dbReference type="STRING" id="1658765.Msub_11541"/>
<dbReference type="PATRIC" id="fig|1658765.3.peg.1534"/>
<dbReference type="AlphaFoldDB" id="A0A0J7JBS0"/>
<sequence>MGRVRPGSVERLPDDVREQLQALLRDPRVTQLQATARINDILEAEGHEERLSKSAVNRYAVRMNQVGEKLRQSREVAEMWIAKLGAQPQGQLGNLVNEMLRSMAFDLALKLQEGELTEESMPAVIEMVKELSLSVTRLERASSENVKREAEIRKQERERAAEEAAASAESAARAQGLSKEGVAALRAAILEGMA</sequence>
<dbReference type="OrthoDB" id="5873478at2"/>
<reference evidence="2 3" key="1">
    <citation type="submission" date="2015-06" db="EMBL/GenBank/DDBJ databases">
        <title>Marinobacter subterrani, a genetically tractable neutrophilic iron-oxidizing strain isolated from the Soudan Iron Mine.</title>
        <authorList>
            <person name="Bonis B.M."/>
            <person name="Gralnick J.A."/>
        </authorList>
    </citation>
    <scope>NUCLEOTIDE SEQUENCE [LARGE SCALE GENOMIC DNA]</scope>
    <source>
        <strain evidence="2 3">JG233</strain>
    </source>
</reference>
<dbReference type="InterPro" id="IPR021874">
    <property type="entry name" value="Phage_Mu_Gp27"/>
</dbReference>
<dbReference type="Pfam" id="PF11985">
    <property type="entry name" value="Phage_Mu_Gp27"/>
    <property type="match status" value="1"/>
</dbReference>
<evidence type="ECO:0008006" key="4">
    <source>
        <dbReference type="Google" id="ProtNLM"/>
    </source>
</evidence>
<name>A0A0J7JBS0_9GAMM</name>
<organism evidence="2 3">
    <name type="scientific">Marinobacter subterrani</name>
    <dbReference type="NCBI Taxonomy" id="1658765"/>
    <lineage>
        <taxon>Bacteria</taxon>
        <taxon>Pseudomonadati</taxon>
        <taxon>Pseudomonadota</taxon>
        <taxon>Gammaproteobacteria</taxon>
        <taxon>Pseudomonadales</taxon>
        <taxon>Marinobacteraceae</taxon>
        <taxon>Marinobacter</taxon>
    </lineage>
</organism>
<feature type="compositionally biased region" description="Low complexity" evidence="1">
    <location>
        <begin position="163"/>
        <end position="175"/>
    </location>
</feature>
<keyword evidence="3" id="KW-1185">Reference proteome</keyword>
<evidence type="ECO:0000256" key="1">
    <source>
        <dbReference type="SAM" id="MobiDB-lite"/>
    </source>
</evidence>
<accession>A0A0J7JBS0</accession>
<feature type="compositionally biased region" description="Basic and acidic residues" evidence="1">
    <location>
        <begin position="147"/>
        <end position="162"/>
    </location>
</feature>
<comment type="caution">
    <text evidence="2">The sequence shown here is derived from an EMBL/GenBank/DDBJ whole genome shotgun (WGS) entry which is preliminary data.</text>
</comment>
<proteinExistence type="predicted"/>
<dbReference type="RefSeq" id="WP_048495442.1">
    <property type="nucleotide sequence ID" value="NZ_LFBU01000001.1"/>
</dbReference>
<evidence type="ECO:0000313" key="3">
    <source>
        <dbReference type="Proteomes" id="UP000036102"/>
    </source>
</evidence>
<gene>
    <name evidence="2" type="ORF">Msub_11541</name>
</gene>